<dbReference type="EMBL" id="CP002987">
    <property type="protein sequence ID" value="AFA47347.1"/>
    <property type="molecule type" value="Genomic_DNA"/>
</dbReference>
<dbReference type="PANTHER" id="PTHR11365">
    <property type="entry name" value="5-OXOPROLINASE RELATED"/>
    <property type="match status" value="1"/>
</dbReference>
<dbReference type="SUPFAM" id="SSF53067">
    <property type="entry name" value="Actin-like ATPase domain"/>
    <property type="match status" value="1"/>
</dbReference>
<dbReference type="OrthoDB" id="9768323at2"/>
<dbReference type="InterPro" id="IPR045079">
    <property type="entry name" value="Oxoprolinase-like"/>
</dbReference>
<dbReference type="PANTHER" id="PTHR11365:SF2">
    <property type="entry name" value="5-OXOPROLINASE"/>
    <property type="match status" value="1"/>
</dbReference>
<organism evidence="3 4">
    <name type="scientific">Acetobacterium woodii (strain ATCC 29683 / DSM 1030 / JCM 2381 / KCTC 1655 / WB1)</name>
    <dbReference type="NCBI Taxonomy" id="931626"/>
    <lineage>
        <taxon>Bacteria</taxon>
        <taxon>Bacillati</taxon>
        <taxon>Bacillota</taxon>
        <taxon>Clostridia</taxon>
        <taxon>Eubacteriales</taxon>
        <taxon>Eubacteriaceae</taxon>
        <taxon>Acetobacterium</taxon>
    </lineage>
</organism>
<dbReference type="InterPro" id="IPR002821">
    <property type="entry name" value="Hydantoinase_A"/>
</dbReference>
<dbReference type="STRING" id="931626.Awo_c05480"/>
<accession>H6LIY4</accession>
<dbReference type="GO" id="GO:0006749">
    <property type="term" value="P:glutathione metabolic process"/>
    <property type="evidence" value="ECO:0007669"/>
    <property type="project" value="TreeGrafter"/>
</dbReference>
<keyword evidence="4" id="KW-1185">Reference proteome</keyword>
<feature type="domain" description="Hydantoinase A/oxoprolinase" evidence="1">
    <location>
        <begin position="188"/>
        <end position="324"/>
    </location>
</feature>
<evidence type="ECO:0000313" key="3">
    <source>
        <dbReference type="EMBL" id="AFA47347.1"/>
    </source>
</evidence>
<dbReference type="HOGENOM" id="CLU_014140_1_0_9"/>
<dbReference type="Pfam" id="PF05378">
    <property type="entry name" value="Hydant_A_N"/>
    <property type="match status" value="1"/>
</dbReference>
<evidence type="ECO:0000313" key="4">
    <source>
        <dbReference type="Proteomes" id="UP000007177"/>
    </source>
</evidence>
<dbReference type="Pfam" id="PF01968">
    <property type="entry name" value="Hydantoinase_A"/>
    <property type="match status" value="1"/>
</dbReference>
<proteinExistence type="predicted"/>
<dbReference type="InterPro" id="IPR008040">
    <property type="entry name" value="Hydant_A_N"/>
</dbReference>
<evidence type="ECO:0000259" key="1">
    <source>
        <dbReference type="Pfam" id="PF01968"/>
    </source>
</evidence>
<protein>
    <submittedName>
        <fullName evidence="3">Hydantoinase/oxoprolinase HyuA</fullName>
    </submittedName>
</protein>
<dbReference type="AlphaFoldDB" id="H6LIY4"/>
<feature type="domain" description="Hydantoinase/oxoprolinase N-terminal" evidence="2">
    <location>
        <begin position="5"/>
        <end position="167"/>
    </location>
</feature>
<dbReference type="GO" id="GO:0005829">
    <property type="term" value="C:cytosol"/>
    <property type="evidence" value="ECO:0007669"/>
    <property type="project" value="TreeGrafter"/>
</dbReference>
<reference evidence="4" key="1">
    <citation type="submission" date="2011-07" db="EMBL/GenBank/DDBJ databases">
        <title>Complete genome sequence of Acetobacterium woodii.</title>
        <authorList>
            <person name="Poehlein A."/>
            <person name="Schmidt S."/>
            <person name="Kaster A.-K."/>
            <person name="Goenrich M."/>
            <person name="Vollmers J."/>
            <person name="Thuermer A."/>
            <person name="Gottschalk G."/>
            <person name="Thauer R.K."/>
            <person name="Daniel R."/>
            <person name="Mueller V."/>
        </authorList>
    </citation>
    <scope>NUCLEOTIDE SEQUENCE [LARGE SCALE GENOMIC DNA]</scope>
    <source>
        <strain evidence="4">ATCC 29683 / DSM 1030 / JCM 2381 / KCTC 1655 / WB1</strain>
    </source>
</reference>
<dbReference type="RefSeq" id="WP_014354950.1">
    <property type="nucleotide sequence ID" value="NC_016894.1"/>
</dbReference>
<dbReference type="InterPro" id="IPR043129">
    <property type="entry name" value="ATPase_NBD"/>
</dbReference>
<dbReference type="GO" id="GO:0017168">
    <property type="term" value="F:5-oxoprolinase (ATP-hydrolyzing) activity"/>
    <property type="evidence" value="ECO:0007669"/>
    <property type="project" value="TreeGrafter"/>
</dbReference>
<dbReference type="KEGG" id="awo:Awo_c05480"/>
<sequence>MKIGIGIDTGGTCTDVVAYDFEKEQIIAYGKTLTTKEDLSIGIGKALDKLPRECVEQAEVIALSTTLATNACVENKGGRAKLVLFGIEKETIAKVGGNYGLTMDDSLHFINSKTKPTGKVVEAPDWIGFEENLKDHFESCDAVGIVEMYAKKTGAQFEKKAHSMIDEQLGIPSVCGYELFSENNIVKRGASALLNARLIPVIEEFLRSVEKALAERQIKAPFVIVRSDGSLMTEQFTATRPVETLLCGPVASVMGAVKLSREENAIIVDMGGTTTDIAFVKAGVPQRVKTGVRIGKWDTFVKGLFVDTFALGGDSGVVIDDGKLVLENEKVMPLCIAARKYPDLVKYLKKEDESRTLYRNQQKEIYLGLKNIDDRLGYSAQEKEISRNLYHHPTSLEVLGKKMNTIVLNSQIERMIREGILIRCGITPTDAMHIKGDFNQYNREASQYGINIMARSLAIQPDVLCEKIYDEVKRKLYFNLVRIMIEDAFPTIRETGLGEQLECIINDNFRRAQNGVDSIEFFGCQLATPAALIGVGAPTHIFLKDVARMLGTEAHSSEYSKVANALGAVIGKVNAVITIDVSYNQEMDDYIVYGGGERLSFKDLEKAKQVAANLAEEKVQIEAINRGADDNLTISCNGQETIVDTEFGPLYMGYKVVATASGNLKLR</sequence>
<dbReference type="Proteomes" id="UP000007177">
    <property type="component" value="Chromosome"/>
</dbReference>
<gene>
    <name evidence="3" type="primary">hyuA</name>
    <name evidence="3" type="ordered locus">Awo_c05480</name>
</gene>
<dbReference type="eggNOG" id="COG0145">
    <property type="taxonomic scope" value="Bacteria"/>
</dbReference>
<evidence type="ECO:0000259" key="2">
    <source>
        <dbReference type="Pfam" id="PF05378"/>
    </source>
</evidence>
<name>H6LIY4_ACEWD</name>
<reference evidence="3 4" key="2">
    <citation type="journal article" date="2012" name="PLoS ONE">
        <title>An ancient pathway combining carbon dioxide fixation with the generation and utilization of a sodium ion gradient for ATP synthesis.</title>
        <authorList>
            <person name="Poehlein A."/>
            <person name="Schmidt S."/>
            <person name="Kaster A.K."/>
            <person name="Goenrich M."/>
            <person name="Vollmers J."/>
            <person name="Thurmer A."/>
            <person name="Bertsch J."/>
            <person name="Schuchmann K."/>
            <person name="Voigt B."/>
            <person name="Hecker M."/>
            <person name="Daniel R."/>
            <person name="Thauer R.K."/>
            <person name="Gottschalk G."/>
            <person name="Muller V."/>
        </authorList>
    </citation>
    <scope>NUCLEOTIDE SEQUENCE [LARGE SCALE GENOMIC DNA]</scope>
    <source>
        <strain evidence="4">ATCC 29683 / DSM 1030 / JCM 2381 / KCTC 1655 / WB1</strain>
    </source>
</reference>